<dbReference type="PANTHER" id="PTHR43329">
    <property type="entry name" value="EPOXIDE HYDROLASE"/>
    <property type="match status" value="1"/>
</dbReference>
<dbReference type="PROSITE" id="PS51318">
    <property type="entry name" value="TAT"/>
    <property type="match status" value="1"/>
</dbReference>
<keyword evidence="5" id="KW-1185">Reference proteome</keyword>
<evidence type="ECO:0000256" key="2">
    <source>
        <dbReference type="SAM" id="SignalP"/>
    </source>
</evidence>
<dbReference type="InterPro" id="IPR000073">
    <property type="entry name" value="AB_hydrolase_1"/>
</dbReference>
<evidence type="ECO:0000256" key="1">
    <source>
        <dbReference type="ARBA" id="ARBA00022801"/>
    </source>
</evidence>
<dbReference type="PRINTS" id="PR00412">
    <property type="entry name" value="EPOXHYDRLASE"/>
</dbReference>
<dbReference type="EMBL" id="JABBGG010000003">
    <property type="protein sequence ID" value="NML61000.1"/>
    <property type="molecule type" value="Genomic_DNA"/>
</dbReference>
<gene>
    <name evidence="4" type="ORF">HHL21_07880</name>
</gene>
<dbReference type="GO" id="GO:0016787">
    <property type="term" value="F:hydrolase activity"/>
    <property type="evidence" value="ECO:0007669"/>
    <property type="project" value="UniProtKB-KW"/>
</dbReference>
<dbReference type="InterPro" id="IPR000639">
    <property type="entry name" value="Epox_hydrolase-like"/>
</dbReference>
<dbReference type="Gene3D" id="3.40.50.1820">
    <property type="entry name" value="alpha/beta hydrolase"/>
    <property type="match status" value="1"/>
</dbReference>
<dbReference type="InterPro" id="IPR006311">
    <property type="entry name" value="TAT_signal"/>
</dbReference>
<accession>A0A848HLE2</accession>
<evidence type="ECO:0000259" key="3">
    <source>
        <dbReference type="Pfam" id="PF00561"/>
    </source>
</evidence>
<feature type="domain" description="AB hydrolase-1" evidence="3">
    <location>
        <begin position="79"/>
        <end position="332"/>
    </location>
</feature>
<dbReference type="RefSeq" id="WP_169464697.1">
    <property type="nucleotide sequence ID" value="NZ_JABBGG010000003.1"/>
</dbReference>
<feature type="signal peptide" evidence="2">
    <location>
        <begin position="1"/>
        <end position="31"/>
    </location>
</feature>
<dbReference type="Proteomes" id="UP000583752">
    <property type="component" value="Unassembled WGS sequence"/>
</dbReference>
<reference evidence="4 5" key="1">
    <citation type="submission" date="2020-04" db="EMBL/GenBank/DDBJ databases">
        <title>Massilia sp. RP-1-19 isolated from soil.</title>
        <authorList>
            <person name="Dahal R.H."/>
        </authorList>
    </citation>
    <scope>NUCLEOTIDE SEQUENCE [LARGE SCALE GENOMIC DNA]</scope>
    <source>
        <strain evidence="4 5">RP-1-19</strain>
    </source>
</reference>
<evidence type="ECO:0000313" key="5">
    <source>
        <dbReference type="Proteomes" id="UP000583752"/>
    </source>
</evidence>
<comment type="caution">
    <text evidence="4">The sequence shown here is derived from an EMBL/GenBank/DDBJ whole genome shotgun (WGS) entry which is preliminary data.</text>
</comment>
<protein>
    <submittedName>
        <fullName evidence="4">Alpha/beta hydrolase</fullName>
    </submittedName>
</protein>
<dbReference type="Pfam" id="PF00561">
    <property type="entry name" value="Abhydrolase_1"/>
    <property type="match status" value="1"/>
</dbReference>
<proteinExistence type="predicted"/>
<dbReference type="SUPFAM" id="SSF53474">
    <property type="entry name" value="alpha/beta-Hydrolases"/>
    <property type="match status" value="1"/>
</dbReference>
<organism evidence="4 5">
    <name type="scientific">Massilia polaris</name>
    <dbReference type="NCBI Taxonomy" id="2728846"/>
    <lineage>
        <taxon>Bacteria</taxon>
        <taxon>Pseudomonadati</taxon>
        <taxon>Pseudomonadota</taxon>
        <taxon>Betaproteobacteria</taxon>
        <taxon>Burkholderiales</taxon>
        <taxon>Oxalobacteraceae</taxon>
        <taxon>Telluria group</taxon>
        <taxon>Massilia</taxon>
    </lineage>
</organism>
<feature type="chain" id="PRO_5032848411" evidence="2">
    <location>
        <begin position="32"/>
        <end position="355"/>
    </location>
</feature>
<name>A0A848HLE2_9BURK</name>
<dbReference type="AlphaFoldDB" id="A0A848HLE2"/>
<dbReference type="InterPro" id="IPR029058">
    <property type="entry name" value="AB_hydrolase_fold"/>
</dbReference>
<sequence>MNETLPTRRRFLFSAAGVAGLALGAAPLAGAAPAKSGKYLKPPVRVLSNPQPLGPIKQVETDLLDIGYYEAGRPEEGRPVILLHGFPYDIHSFADVAPILAAQGYWVIIPHLRGHGSTRFLDAATPRSGQQAAIGQDVIDLMDALHIPEAVLGGYDWGGRAACVAALIKPSRVVGLVSVNSYLVQDIAKAALPLAPPVERGFWYQFYFTTERGRAGLTKNRDDIARLMWEGNSPSWRFDGPMFARSAKSFDNPDYVEVVIHSYRHRLGLAPGYPAYEALEKKLAAVPPISVPTITLDGEEDGVVAATDGTASAAKFSGKRIHRKVAGAGHNLPQEAPKAFADAIIELVRAGAWRT</sequence>
<keyword evidence="1 4" id="KW-0378">Hydrolase</keyword>
<keyword evidence="2" id="KW-0732">Signal</keyword>
<evidence type="ECO:0000313" key="4">
    <source>
        <dbReference type="EMBL" id="NML61000.1"/>
    </source>
</evidence>